<dbReference type="PANTHER" id="PTHR31585">
    <property type="entry name" value="FOLATE-BIOPTERIN TRANSPORTER 1, CHLOROPLASTIC"/>
    <property type="match status" value="1"/>
</dbReference>
<comment type="similarity">
    <text evidence="2">Belongs to the major facilitator superfamily. Folate-biopterin transporter (TC 2.A.71) family.</text>
</comment>
<dbReference type="Pfam" id="PF03092">
    <property type="entry name" value="BT1"/>
    <property type="match status" value="1"/>
</dbReference>
<feature type="transmembrane region" description="Helical" evidence="7">
    <location>
        <begin position="513"/>
        <end position="536"/>
    </location>
</feature>
<evidence type="ECO:0000313" key="11">
    <source>
        <dbReference type="Proteomes" id="UP000266239"/>
    </source>
</evidence>
<evidence type="ECO:0000256" key="5">
    <source>
        <dbReference type="ARBA" id="ARBA00022989"/>
    </source>
</evidence>
<feature type="transmembrane region" description="Helical" evidence="7">
    <location>
        <begin position="392"/>
        <end position="416"/>
    </location>
</feature>
<gene>
    <name evidence="9" type="ORF">DYB25_010805</name>
    <name evidence="8" type="ORF">DYB36_007801</name>
</gene>
<dbReference type="GO" id="GO:0016020">
    <property type="term" value="C:membrane"/>
    <property type="evidence" value="ECO:0007669"/>
    <property type="project" value="UniProtKB-SubCell"/>
</dbReference>
<evidence type="ECO:0000256" key="1">
    <source>
        <dbReference type="ARBA" id="ARBA00004141"/>
    </source>
</evidence>
<feature type="transmembrane region" description="Helical" evidence="7">
    <location>
        <begin position="171"/>
        <end position="195"/>
    </location>
</feature>
<feature type="transmembrane region" description="Helical" evidence="7">
    <location>
        <begin position="216"/>
        <end position="234"/>
    </location>
</feature>
<protein>
    <recommendedName>
        <fullName evidence="12">Major facilitator superfamily associated domain-containing protein</fullName>
    </recommendedName>
</protein>
<dbReference type="PANTHER" id="PTHR31585:SF5">
    <property type="entry name" value="RNA-BINDING S4 DOMAIN-CONTAINING PROTEIN"/>
    <property type="match status" value="1"/>
</dbReference>
<dbReference type="VEuPathDB" id="FungiDB:H257_09971"/>
<dbReference type="Proteomes" id="UP000265427">
    <property type="component" value="Unassembled WGS sequence"/>
</dbReference>
<reference evidence="10 11" key="1">
    <citation type="submission" date="2018-08" db="EMBL/GenBank/DDBJ databases">
        <title>Aphanomyces genome sequencing and annotation.</title>
        <authorList>
            <person name="Minardi D."/>
            <person name="Oidtmann B."/>
            <person name="Van Der Giezen M."/>
            <person name="Studholme D.J."/>
        </authorList>
    </citation>
    <scope>NUCLEOTIDE SEQUENCE [LARGE SCALE GENOMIC DNA]</scope>
    <source>
        <strain evidence="8 10">Kv</strain>
        <strain evidence="9 11">Yx</strain>
    </source>
</reference>
<evidence type="ECO:0000256" key="7">
    <source>
        <dbReference type="SAM" id="Phobius"/>
    </source>
</evidence>
<keyword evidence="5 7" id="KW-1133">Transmembrane helix</keyword>
<feature type="transmembrane region" description="Helical" evidence="7">
    <location>
        <begin position="88"/>
        <end position="109"/>
    </location>
</feature>
<keyword evidence="6 7" id="KW-0472">Membrane</keyword>
<dbReference type="Gene3D" id="1.20.1250.20">
    <property type="entry name" value="MFS general substrate transporter like domains"/>
    <property type="match status" value="1"/>
</dbReference>
<proteinExistence type="inferred from homology"/>
<comment type="caution">
    <text evidence="8">The sequence shown here is derived from an EMBL/GenBank/DDBJ whole genome shotgun (WGS) entry which is preliminary data.</text>
</comment>
<name>A0A397AIL6_APHAT</name>
<feature type="transmembrane region" description="Helical" evidence="7">
    <location>
        <begin position="246"/>
        <end position="267"/>
    </location>
</feature>
<feature type="transmembrane region" description="Helical" evidence="7">
    <location>
        <begin position="428"/>
        <end position="449"/>
    </location>
</feature>
<comment type="subcellular location">
    <subcellularLocation>
        <location evidence="1">Membrane</location>
        <topology evidence="1">Multi-pass membrane protein</topology>
    </subcellularLocation>
</comment>
<evidence type="ECO:0000256" key="3">
    <source>
        <dbReference type="ARBA" id="ARBA00022448"/>
    </source>
</evidence>
<sequence length="550" mass="60105">MAQRNLALQERVSYVVSVTKHADDDPNDLDGYKGERATPLDLEDGALREGGALNYTSPAVLVLLFQYAVVGICLGGISGIKLPVLTNYFGMESAAINSATGLMSLGWSFKVVYGMLSDCFPIMGYSRKPYILLGYTLTSLCFIVIALKPAGDAVGANSSPDDVKATQSHGSLLALLCAVACFCYIMADVACDAMVVEYAQREPDNVRGRLQSSAYATRYIFNALITAVSGFLLNSKRYGGTFSFEISVNAFFWVLAVPCVLNVLLVFRFMKDRKRRAIRFATYFAEVFQLIQQRAVLQVMGFNFMFNLFSSGITSLAGSYIQVYWAHVEPVNSSIATVLTYFLFSATLFAVGKWGTNWNWRFILIITTLSASAIDAIAQFLTIYNIVRSQWFYLGIPLTEYIPIGLQFVVGTFVIVELAGDGNEGLTYGLLTTVSNLPSVFGTMVTNVYSTQLKVAKADIKTDTPDVRNDAAYSYLIVYATTVIACCWTLILPPQKAAVKELLRNGGRYPMAGAFMVTAIFVVLCISVTSILLSMFESTSCYLLAGGSGC</sequence>
<dbReference type="InterPro" id="IPR036259">
    <property type="entry name" value="MFS_trans_sf"/>
</dbReference>
<dbReference type="EMBL" id="QUTA01007044">
    <property type="protein sequence ID" value="RHY08559.1"/>
    <property type="molecule type" value="Genomic_DNA"/>
</dbReference>
<feature type="transmembrane region" description="Helical" evidence="7">
    <location>
        <begin position="472"/>
        <end position="492"/>
    </location>
</feature>
<evidence type="ECO:0000313" key="10">
    <source>
        <dbReference type="Proteomes" id="UP000265427"/>
    </source>
</evidence>
<accession>A0A397AIL6</accession>
<feature type="transmembrane region" description="Helical" evidence="7">
    <location>
        <begin position="363"/>
        <end position="386"/>
    </location>
</feature>
<dbReference type="EMBL" id="QUSZ01006117">
    <property type="protein sequence ID" value="RHY06906.1"/>
    <property type="molecule type" value="Genomic_DNA"/>
</dbReference>
<evidence type="ECO:0008006" key="12">
    <source>
        <dbReference type="Google" id="ProtNLM"/>
    </source>
</evidence>
<feature type="transmembrane region" description="Helical" evidence="7">
    <location>
        <begin position="331"/>
        <end position="351"/>
    </location>
</feature>
<feature type="transmembrane region" description="Helical" evidence="7">
    <location>
        <begin position="60"/>
        <end position="82"/>
    </location>
</feature>
<keyword evidence="4 7" id="KW-0812">Transmembrane</keyword>
<feature type="transmembrane region" description="Helical" evidence="7">
    <location>
        <begin position="130"/>
        <end position="151"/>
    </location>
</feature>
<evidence type="ECO:0000313" key="9">
    <source>
        <dbReference type="EMBL" id="RHY08559.1"/>
    </source>
</evidence>
<dbReference type="Proteomes" id="UP000266239">
    <property type="component" value="Unassembled WGS sequence"/>
</dbReference>
<evidence type="ECO:0000313" key="8">
    <source>
        <dbReference type="EMBL" id="RHY06906.1"/>
    </source>
</evidence>
<keyword evidence="3" id="KW-0813">Transport</keyword>
<dbReference type="AlphaFoldDB" id="A0A397AIL6"/>
<evidence type="ECO:0000256" key="4">
    <source>
        <dbReference type="ARBA" id="ARBA00022692"/>
    </source>
</evidence>
<dbReference type="SUPFAM" id="SSF103473">
    <property type="entry name" value="MFS general substrate transporter"/>
    <property type="match status" value="1"/>
</dbReference>
<dbReference type="InterPro" id="IPR039309">
    <property type="entry name" value="BT1"/>
</dbReference>
<evidence type="ECO:0000256" key="2">
    <source>
        <dbReference type="ARBA" id="ARBA00007015"/>
    </source>
</evidence>
<organism evidence="8 10">
    <name type="scientific">Aphanomyces astaci</name>
    <name type="common">Crayfish plague agent</name>
    <dbReference type="NCBI Taxonomy" id="112090"/>
    <lineage>
        <taxon>Eukaryota</taxon>
        <taxon>Sar</taxon>
        <taxon>Stramenopiles</taxon>
        <taxon>Oomycota</taxon>
        <taxon>Saprolegniomycetes</taxon>
        <taxon>Saprolegniales</taxon>
        <taxon>Verrucalvaceae</taxon>
        <taxon>Aphanomyces</taxon>
    </lineage>
</organism>
<evidence type="ECO:0000256" key="6">
    <source>
        <dbReference type="ARBA" id="ARBA00023136"/>
    </source>
</evidence>